<dbReference type="Proteomes" id="UP000638848">
    <property type="component" value="Unassembled WGS sequence"/>
</dbReference>
<dbReference type="AlphaFoldDB" id="A0A917H8B7"/>
<protein>
    <submittedName>
        <fullName evidence="1">Uncharacterized protein</fullName>
    </submittedName>
</protein>
<reference evidence="1" key="1">
    <citation type="journal article" date="2014" name="Int. J. Syst. Evol. Microbiol.">
        <title>Complete genome sequence of Corynebacterium casei LMG S-19264T (=DSM 44701T), isolated from a smear-ripened cheese.</title>
        <authorList>
            <consortium name="US DOE Joint Genome Institute (JGI-PGF)"/>
            <person name="Walter F."/>
            <person name="Albersmeier A."/>
            <person name="Kalinowski J."/>
            <person name="Ruckert C."/>
        </authorList>
    </citation>
    <scope>NUCLEOTIDE SEQUENCE</scope>
    <source>
        <strain evidence="1">CGMCC 1.12187</strain>
    </source>
</reference>
<reference evidence="1" key="2">
    <citation type="submission" date="2020-09" db="EMBL/GenBank/DDBJ databases">
        <authorList>
            <person name="Sun Q."/>
            <person name="Zhou Y."/>
        </authorList>
    </citation>
    <scope>NUCLEOTIDE SEQUENCE</scope>
    <source>
        <strain evidence="1">CGMCC 1.12187</strain>
    </source>
</reference>
<comment type="caution">
    <text evidence="1">The sequence shown here is derived from an EMBL/GenBank/DDBJ whole genome shotgun (WGS) entry which is preliminary data.</text>
</comment>
<evidence type="ECO:0000313" key="2">
    <source>
        <dbReference type="Proteomes" id="UP000638848"/>
    </source>
</evidence>
<proteinExistence type="predicted"/>
<name>A0A917H8B7_9MICC</name>
<organism evidence="1 2">
    <name type="scientific">Kocuria dechangensis</name>
    <dbReference type="NCBI Taxonomy" id="1176249"/>
    <lineage>
        <taxon>Bacteria</taxon>
        <taxon>Bacillati</taxon>
        <taxon>Actinomycetota</taxon>
        <taxon>Actinomycetes</taxon>
        <taxon>Micrococcales</taxon>
        <taxon>Micrococcaceae</taxon>
        <taxon>Kocuria</taxon>
    </lineage>
</organism>
<keyword evidence="2" id="KW-1185">Reference proteome</keyword>
<dbReference type="EMBL" id="BMEQ01000038">
    <property type="protein sequence ID" value="GGG70415.1"/>
    <property type="molecule type" value="Genomic_DNA"/>
</dbReference>
<accession>A0A917H8B7</accession>
<gene>
    <name evidence="1" type="ORF">GCM10011374_38700</name>
</gene>
<sequence length="47" mass="4581">MVLAGVMLVLSLSLVGVVNGAGGPYVLGVEVGMRLRRTAVGIVAGAG</sequence>
<evidence type="ECO:0000313" key="1">
    <source>
        <dbReference type="EMBL" id="GGG70415.1"/>
    </source>
</evidence>